<gene>
    <name evidence="3" type="ORF">BLM47_12920</name>
</gene>
<evidence type="ECO:0000256" key="2">
    <source>
        <dbReference type="SAM" id="Phobius"/>
    </source>
</evidence>
<name>A0A2A6DXF0_9BACL</name>
<reference evidence="3 4" key="1">
    <citation type="submission" date="2016-12" db="EMBL/GenBank/DDBJ databases">
        <title>Candidatus Reconcilibacillus cellulovorans genome.</title>
        <authorList>
            <person name="Kolinko S."/>
            <person name="Wu Y.-W."/>
            <person name="Tachea F."/>
            <person name="Denzel E."/>
            <person name="Hiras J."/>
            <person name="Baecker N."/>
            <person name="Chan L.J."/>
            <person name="Eichorst S.A."/>
            <person name="Frey D."/>
            <person name="Adams P.D."/>
            <person name="Pray T."/>
            <person name="Tanjore D."/>
            <person name="Petzold C.J."/>
            <person name="Gladden J.M."/>
            <person name="Simmons B.A."/>
            <person name="Singer S.W."/>
        </authorList>
    </citation>
    <scope>NUCLEOTIDE SEQUENCE [LARGE SCALE GENOMIC DNA]</scope>
    <source>
        <strain evidence="3">JTherm</strain>
    </source>
</reference>
<evidence type="ECO:0008006" key="5">
    <source>
        <dbReference type="Google" id="ProtNLM"/>
    </source>
</evidence>
<feature type="transmembrane region" description="Helical" evidence="2">
    <location>
        <begin position="6"/>
        <end position="28"/>
    </location>
</feature>
<dbReference type="EMBL" id="MOXJ01000043">
    <property type="protein sequence ID" value="PDO09372.1"/>
    <property type="molecule type" value="Genomic_DNA"/>
</dbReference>
<keyword evidence="2" id="KW-0812">Transmembrane</keyword>
<proteinExistence type="predicted"/>
<evidence type="ECO:0000256" key="1">
    <source>
        <dbReference type="SAM" id="MobiDB-lite"/>
    </source>
</evidence>
<feature type="region of interest" description="Disordered" evidence="1">
    <location>
        <begin position="95"/>
        <end position="137"/>
    </location>
</feature>
<keyword evidence="2" id="KW-1133">Transmembrane helix</keyword>
<evidence type="ECO:0000313" key="4">
    <source>
        <dbReference type="Proteomes" id="UP000243688"/>
    </source>
</evidence>
<accession>A0A2A6DXF0</accession>
<protein>
    <recommendedName>
        <fullName evidence="5">DUF948 domain-containing protein</fullName>
    </recommendedName>
</protein>
<keyword evidence="2" id="KW-0472">Membrane</keyword>
<dbReference type="Proteomes" id="UP000243688">
    <property type="component" value="Unassembled WGS sequence"/>
</dbReference>
<evidence type="ECO:0000313" key="3">
    <source>
        <dbReference type="EMBL" id="PDO09372.1"/>
    </source>
</evidence>
<dbReference type="AlphaFoldDB" id="A0A2A6DXF0"/>
<comment type="caution">
    <text evidence="3">The sequence shown here is derived from an EMBL/GenBank/DDBJ whole genome shotgun (WGS) entry which is preliminary data.</text>
</comment>
<feature type="compositionally biased region" description="Basic and acidic residues" evidence="1">
    <location>
        <begin position="125"/>
        <end position="137"/>
    </location>
</feature>
<organism evidence="3 4">
    <name type="scientific">Candidatus Reconcilbacillus cellulovorans</name>
    <dbReference type="NCBI Taxonomy" id="1906605"/>
    <lineage>
        <taxon>Bacteria</taxon>
        <taxon>Bacillati</taxon>
        <taxon>Bacillota</taxon>
        <taxon>Bacilli</taxon>
        <taxon>Bacillales</taxon>
        <taxon>Paenibacillaceae</taxon>
        <taxon>Candidatus Reconcilbacillus</taxon>
    </lineage>
</organism>
<sequence>MSEAVWTAVFAVAAGAWAMAAVAVFRAARSVERHVRRTAERLAKSERALRKAAMSADRLLREAERGLRDVRPLSEAAGELGRFAAGALRSIGPWSRRCRPAETDPHVRRNRPVCRSGGAASFSADRGENDRQGAEAP</sequence>